<dbReference type="RefSeq" id="WP_011875218.1">
    <property type="nucleotide sequence ID" value="NZ_BAAAGS010000016.1"/>
</dbReference>
<accession>A0ABP3MTA6</accession>
<protein>
    <submittedName>
        <fullName evidence="3">SDR family oxidoreductase</fullName>
    </submittedName>
</protein>
<comment type="similarity">
    <text evidence="1">Belongs to the short-chain dehydrogenases/reductases (SDR) family.</text>
</comment>
<dbReference type="SUPFAM" id="SSF51735">
    <property type="entry name" value="NAD(P)-binding Rossmann-fold domains"/>
    <property type="match status" value="1"/>
</dbReference>
<evidence type="ECO:0000256" key="2">
    <source>
        <dbReference type="ARBA" id="ARBA00023002"/>
    </source>
</evidence>
<dbReference type="Pfam" id="PF00106">
    <property type="entry name" value="adh_short"/>
    <property type="match status" value="1"/>
</dbReference>
<organism evidence="3 4">
    <name type="scientific">Saccharopolyspora erythraea</name>
    <name type="common">Streptomyces erythraeus</name>
    <dbReference type="NCBI Taxonomy" id="1836"/>
    <lineage>
        <taxon>Bacteria</taxon>
        <taxon>Bacillati</taxon>
        <taxon>Actinomycetota</taxon>
        <taxon>Actinomycetes</taxon>
        <taxon>Pseudonocardiales</taxon>
        <taxon>Pseudonocardiaceae</taxon>
        <taxon>Saccharopolyspora</taxon>
    </lineage>
</organism>
<sequence>MSTTPDTRWAVVTGASSGIGAATARKLAAEGFRVVLGARRVERINELASEIDGVAVALDITDPASVEAFVERVETCNVLVNNAGGAKGLAKVADADEDDWRWMWETNVLGTLRVTKALMPKLVASGDGHVVTVTSIAATEIYDNGSGYTSAKHAQGALHRTLRGEHLGEPVRFTEIAPGMVETEFSEVRFGGDAERAAAVYQGLTPLTADDVADVIAFAVTRPSHVNLDFIEMKPRDQASATRAHRQS</sequence>
<dbReference type="PANTHER" id="PTHR42901">
    <property type="entry name" value="ALCOHOL DEHYDROGENASE"/>
    <property type="match status" value="1"/>
</dbReference>
<dbReference type="PRINTS" id="PR00081">
    <property type="entry name" value="GDHRDH"/>
</dbReference>
<keyword evidence="2" id="KW-0560">Oxidoreductase</keyword>
<evidence type="ECO:0000313" key="4">
    <source>
        <dbReference type="Proteomes" id="UP001500729"/>
    </source>
</evidence>
<dbReference type="Gene3D" id="3.40.50.720">
    <property type="entry name" value="NAD(P)-binding Rossmann-like Domain"/>
    <property type="match status" value="1"/>
</dbReference>
<reference evidence="4" key="1">
    <citation type="journal article" date="2019" name="Int. J. Syst. Evol. Microbiol.">
        <title>The Global Catalogue of Microorganisms (GCM) 10K type strain sequencing project: providing services to taxonomists for standard genome sequencing and annotation.</title>
        <authorList>
            <consortium name="The Broad Institute Genomics Platform"/>
            <consortium name="The Broad Institute Genome Sequencing Center for Infectious Disease"/>
            <person name="Wu L."/>
            <person name="Ma J."/>
        </authorList>
    </citation>
    <scope>NUCLEOTIDE SEQUENCE [LARGE SCALE GENOMIC DNA]</scope>
    <source>
        <strain evidence="4">JCM 10303</strain>
    </source>
</reference>
<proteinExistence type="inferred from homology"/>
<evidence type="ECO:0000256" key="1">
    <source>
        <dbReference type="ARBA" id="ARBA00006484"/>
    </source>
</evidence>
<comment type="caution">
    <text evidence="3">The sequence shown here is derived from an EMBL/GenBank/DDBJ whole genome shotgun (WGS) entry which is preliminary data.</text>
</comment>
<gene>
    <name evidence="3" type="ORF">GCM10009533_28070</name>
</gene>
<dbReference type="InterPro" id="IPR036291">
    <property type="entry name" value="NAD(P)-bd_dom_sf"/>
</dbReference>
<keyword evidence="4" id="KW-1185">Reference proteome</keyword>
<dbReference type="PANTHER" id="PTHR42901:SF1">
    <property type="entry name" value="ALCOHOL DEHYDROGENASE"/>
    <property type="match status" value="1"/>
</dbReference>
<evidence type="ECO:0000313" key="3">
    <source>
        <dbReference type="EMBL" id="GAA0527162.1"/>
    </source>
</evidence>
<dbReference type="EMBL" id="BAAAGS010000016">
    <property type="protein sequence ID" value="GAA0527162.1"/>
    <property type="molecule type" value="Genomic_DNA"/>
</dbReference>
<dbReference type="Proteomes" id="UP001500729">
    <property type="component" value="Unassembled WGS sequence"/>
</dbReference>
<dbReference type="InterPro" id="IPR002347">
    <property type="entry name" value="SDR_fam"/>
</dbReference>
<name>A0ABP3MTA6_SACER</name>